<dbReference type="Gene3D" id="3.40.50.2300">
    <property type="match status" value="1"/>
</dbReference>
<keyword evidence="2" id="KW-1185">Reference proteome</keyword>
<name>A0A4Y2G7Z6_ARAVE</name>
<dbReference type="OrthoDB" id="5984008at2759"/>
<dbReference type="AlphaFoldDB" id="A0A4Y2G7Z6"/>
<protein>
    <submittedName>
        <fullName evidence="1">Uncharacterized protein</fullName>
    </submittedName>
</protein>
<evidence type="ECO:0000313" key="1">
    <source>
        <dbReference type="EMBL" id="GBM49850.1"/>
    </source>
</evidence>
<proteinExistence type="predicted"/>
<sequence>MFLKRGLFDTEDEEQELAFRLAVEFFNANTIIRRKPALVAQVERINTGDIYGATKK</sequence>
<dbReference type="Proteomes" id="UP000499080">
    <property type="component" value="Unassembled WGS sequence"/>
</dbReference>
<accession>A0A4Y2G7Z6</accession>
<comment type="caution">
    <text evidence="1">The sequence shown here is derived from an EMBL/GenBank/DDBJ whole genome shotgun (WGS) entry which is preliminary data.</text>
</comment>
<reference evidence="1 2" key="1">
    <citation type="journal article" date="2019" name="Sci. Rep.">
        <title>Orb-weaving spider Araneus ventricosus genome elucidates the spidroin gene catalogue.</title>
        <authorList>
            <person name="Kono N."/>
            <person name="Nakamura H."/>
            <person name="Ohtoshi R."/>
            <person name="Moran D.A.P."/>
            <person name="Shinohara A."/>
            <person name="Yoshida Y."/>
            <person name="Fujiwara M."/>
            <person name="Mori M."/>
            <person name="Tomita M."/>
            <person name="Arakawa K."/>
        </authorList>
    </citation>
    <scope>NUCLEOTIDE SEQUENCE [LARGE SCALE GENOMIC DNA]</scope>
</reference>
<gene>
    <name evidence="1" type="ORF">AVEN_57673_1</name>
</gene>
<dbReference type="EMBL" id="BGPR01098627">
    <property type="protein sequence ID" value="GBM49850.1"/>
    <property type="molecule type" value="Genomic_DNA"/>
</dbReference>
<evidence type="ECO:0000313" key="2">
    <source>
        <dbReference type="Proteomes" id="UP000499080"/>
    </source>
</evidence>
<feature type="non-terminal residue" evidence="1">
    <location>
        <position position="56"/>
    </location>
</feature>
<organism evidence="1 2">
    <name type="scientific">Araneus ventricosus</name>
    <name type="common">Orbweaver spider</name>
    <name type="synonym">Epeira ventricosa</name>
    <dbReference type="NCBI Taxonomy" id="182803"/>
    <lineage>
        <taxon>Eukaryota</taxon>
        <taxon>Metazoa</taxon>
        <taxon>Ecdysozoa</taxon>
        <taxon>Arthropoda</taxon>
        <taxon>Chelicerata</taxon>
        <taxon>Arachnida</taxon>
        <taxon>Araneae</taxon>
        <taxon>Araneomorphae</taxon>
        <taxon>Entelegynae</taxon>
        <taxon>Araneoidea</taxon>
        <taxon>Araneidae</taxon>
        <taxon>Araneus</taxon>
    </lineage>
</organism>